<gene>
    <name evidence="3" type="ORF">CLUMA_CG002572</name>
</gene>
<dbReference type="PANTHER" id="PTHR11161">
    <property type="entry name" value="O-ACYLTRANSFERASE"/>
    <property type="match status" value="1"/>
</dbReference>
<feature type="transmembrane region" description="Helical" evidence="1">
    <location>
        <begin position="460"/>
        <end position="479"/>
    </location>
</feature>
<evidence type="ECO:0000259" key="2">
    <source>
        <dbReference type="SMART" id="SM00703"/>
    </source>
</evidence>
<evidence type="ECO:0000313" key="3">
    <source>
        <dbReference type="EMBL" id="CRK88955.1"/>
    </source>
</evidence>
<name>A0A1J1HM00_9DIPT</name>
<dbReference type="EMBL" id="CVRI01000010">
    <property type="protein sequence ID" value="CRK88955.1"/>
    <property type="molecule type" value="Genomic_DNA"/>
</dbReference>
<dbReference type="Pfam" id="PF20146">
    <property type="entry name" value="NRF"/>
    <property type="match status" value="1"/>
</dbReference>
<evidence type="ECO:0000313" key="4">
    <source>
        <dbReference type="Proteomes" id="UP000183832"/>
    </source>
</evidence>
<feature type="transmembrane region" description="Helical" evidence="1">
    <location>
        <begin position="280"/>
        <end position="300"/>
    </location>
</feature>
<dbReference type="OrthoDB" id="6585993at2759"/>
<feature type="transmembrane region" description="Helical" evidence="1">
    <location>
        <begin position="191"/>
        <end position="216"/>
    </location>
</feature>
<dbReference type="InterPro" id="IPR006621">
    <property type="entry name" value="Nose-resist-to-fluoxetine_N"/>
</dbReference>
<proteinExistence type="predicted"/>
<evidence type="ECO:0000256" key="1">
    <source>
        <dbReference type="SAM" id="Phobius"/>
    </source>
</evidence>
<dbReference type="InterPro" id="IPR002656">
    <property type="entry name" value="Acyl_transf_3_dom"/>
</dbReference>
<dbReference type="Pfam" id="PF01757">
    <property type="entry name" value="Acyl_transf_3"/>
    <property type="match status" value="1"/>
</dbReference>
<reference evidence="3 4" key="1">
    <citation type="submission" date="2015-04" db="EMBL/GenBank/DDBJ databases">
        <authorList>
            <person name="Syromyatnikov M.Y."/>
            <person name="Popov V.N."/>
        </authorList>
    </citation>
    <scope>NUCLEOTIDE SEQUENCE [LARGE SCALE GENOMIC DNA]</scope>
</reference>
<dbReference type="Proteomes" id="UP000183832">
    <property type="component" value="Unassembled WGS sequence"/>
</dbReference>
<keyword evidence="1" id="KW-0812">Transmembrane</keyword>
<organism evidence="3 4">
    <name type="scientific">Clunio marinus</name>
    <dbReference type="NCBI Taxonomy" id="568069"/>
    <lineage>
        <taxon>Eukaryota</taxon>
        <taxon>Metazoa</taxon>
        <taxon>Ecdysozoa</taxon>
        <taxon>Arthropoda</taxon>
        <taxon>Hexapoda</taxon>
        <taxon>Insecta</taxon>
        <taxon>Pterygota</taxon>
        <taxon>Neoptera</taxon>
        <taxon>Endopterygota</taxon>
        <taxon>Diptera</taxon>
        <taxon>Nematocera</taxon>
        <taxon>Chironomoidea</taxon>
        <taxon>Chironomidae</taxon>
        <taxon>Clunio</taxon>
    </lineage>
</organism>
<feature type="transmembrane region" description="Helical" evidence="1">
    <location>
        <begin position="366"/>
        <end position="385"/>
    </location>
</feature>
<dbReference type="InterPro" id="IPR052728">
    <property type="entry name" value="O2_lipid_transport_reg"/>
</dbReference>
<keyword evidence="4" id="KW-1185">Reference proteome</keyword>
<feature type="transmembrane region" description="Helical" evidence="1">
    <location>
        <begin position="400"/>
        <end position="416"/>
    </location>
</feature>
<dbReference type="GO" id="GO:0016747">
    <property type="term" value="F:acyltransferase activity, transferring groups other than amino-acyl groups"/>
    <property type="evidence" value="ECO:0007669"/>
    <property type="project" value="InterPro"/>
</dbReference>
<feature type="transmembrane region" description="Helical" evidence="1">
    <location>
        <begin position="338"/>
        <end position="359"/>
    </location>
</feature>
<dbReference type="SMART" id="SM00703">
    <property type="entry name" value="NRF"/>
    <property type="match status" value="1"/>
</dbReference>
<dbReference type="AlphaFoldDB" id="A0A1J1HM00"/>
<feature type="transmembrane region" description="Helical" evidence="1">
    <location>
        <begin position="153"/>
        <end position="170"/>
    </location>
</feature>
<feature type="domain" description="Nose resistant-to-fluoxetine protein N-terminal" evidence="2">
    <location>
        <begin position="4"/>
        <end position="144"/>
    </location>
</feature>
<accession>A0A1J1HM00</accession>
<keyword evidence="1" id="KW-1133">Transmembrane helix</keyword>
<sequence>MVLSDLCLKQFTFFKNALNKNEEWATKFKDTSANIQYSGMLHGITRNLGLFSECENFVHETNSSGIGTFHGQHCLISYEADIDYVKRYKNLLLLYEYPSPMNKSKLQYGFCFPKSCSPEDINELAKYEILTQKQLNFVGTFCQTTQQRTEFKIFDYFAVLFFVTLFGLIISSTLYDVMKKRNKLAVNSNKLFTLFSVCLRVLAAFWIVAGHCIHLLTRIHFTENFNKFERETAVLIGFHLLAVETFLVIGGFLAAQSFMKAFKRQNFSYFKCMFKRYLRYGPAFHVLLLFFASSIANLTFNGPMIGELLRRQDICRDTWWAQLLMINDFVGMKCLSHAWYLAVDFKFYLITPLLVSLLMKYGKKTVGFLVAVVLIDYSVIFYCYLKDVIPYDRLYHESTFRIGSWLIGVILGYVMQEHNPKISKGKTLIGWIISYASIIGIMFGWSRYESREAYAFNQAMNSFIWSLHTAWIIYACHYLKSGGIIRRFLEHHMWQPLAKLCLSIYLTHYLFI</sequence>
<protein>
    <submittedName>
        <fullName evidence="3">CLUMA_CG002572, isoform A</fullName>
    </submittedName>
</protein>
<feature type="transmembrane region" description="Helical" evidence="1">
    <location>
        <begin position="236"/>
        <end position="259"/>
    </location>
</feature>
<feature type="transmembrane region" description="Helical" evidence="1">
    <location>
        <begin position="428"/>
        <end position="448"/>
    </location>
</feature>
<dbReference type="PANTHER" id="PTHR11161:SF0">
    <property type="entry name" value="O-ACYLTRANSFERASE LIKE PROTEIN"/>
    <property type="match status" value="1"/>
</dbReference>
<keyword evidence="1" id="KW-0472">Membrane</keyword>